<reference evidence="4 5" key="1">
    <citation type="submission" date="2023-05" db="EMBL/GenBank/DDBJ databases">
        <title>Streptantibioticus silvisoli sp. nov., acidotolerant actinomycetes 1 from pine litter.</title>
        <authorList>
            <person name="Swiecimska M."/>
            <person name="Golinska P."/>
            <person name="Sangal V."/>
            <person name="Wachnowicz B."/>
            <person name="Goodfellow M."/>
        </authorList>
    </citation>
    <scope>NUCLEOTIDE SEQUENCE [LARGE SCALE GENOMIC DNA]</scope>
    <source>
        <strain evidence="4 5">DSM 42109</strain>
    </source>
</reference>
<dbReference type="InterPro" id="IPR001128">
    <property type="entry name" value="Cyt_P450"/>
</dbReference>
<name>A0ABT7A820_9ACTN</name>
<dbReference type="CDD" id="cd11030">
    <property type="entry name" value="CYP105-like"/>
    <property type="match status" value="1"/>
</dbReference>
<evidence type="ECO:0000256" key="2">
    <source>
        <dbReference type="RuleBase" id="RU000461"/>
    </source>
</evidence>
<dbReference type="InterPro" id="IPR002397">
    <property type="entry name" value="Cyt_P450_B"/>
</dbReference>
<feature type="region of interest" description="Disordered" evidence="3">
    <location>
        <begin position="1"/>
        <end position="22"/>
    </location>
</feature>
<dbReference type="EMBL" id="JANCPR020000058">
    <property type="protein sequence ID" value="MDJ1137482.1"/>
    <property type="molecule type" value="Genomic_DNA"/>
</dbReference>
<keyword evidence="2" id="KW-0408">Iron</keyword>
<keyword evidence="2" id="KW-0349">Heme</keyword>
<dbReference type="PANTHER" id="PTHR46696">
    <property type="entry name" value="P450, PUTATIVE (EUROFUNG)-RELATED"/>
    <property type="match status" value="1"/>
</dbReference>
<dbReference type="InterPro" id="IPR017972">
    <property type="entry name" value="Cyt_P450_CS"/>
</dbReference>
<dbReference type="Gene3D" id="1.10.630.10">
    <property type="entry name" value="Cytochrome P450"/>
    <property type="match status" value="1"/>
</dbReference>
<evidence type="ECO:0000313" key="4">
    <source>
        <dbReference type="EMBL" id="MDJ1137482.1"/>
    </source>
</evidence>
<proteinExistence type="inferred from homology"/>
<dbReference type="InterPro" id="IPR036396">
    <property type="entry name" value="Cyt_P450_sf"/>
</dbReference>
<dbReference type="PRINTS" id="PR00359">
    <property type="entry name" value="BP450"/>
</dbReference>
<evidence type="ECO:0000256" key="3">
    <source>
        <dbReference type="SAM" id="MobiDB-lite"/>
    </source>
</evidence>
<dbReference type="SUPFAM" id="SSF48264">
    <property type="entry name" value="Cytochrome P450"/>
    <property type="match status" value="1"/>
</dbReference>
<evidence type="ECO:0000313" key="5">
    <source>
        <dbReference type="Proteomes" id="UP001214441"/>
    </source>
</evidence>
<keyword evidence="5" id="KW-1185">Reference proteome</keyword>
<organism evidence="4 5">
    <name type="scientific">Streptomyces iconiensis</name>
    <dbReference type="NCBI Taxonomy" id="1384038"/>
    <lineage>
        <taxon>Bacteria</taxon>
        <taxon>Bacillati</taxon>
        <taxon>Actinomycetota</taxon>
        <taxon>Actinomycetes</taxon>
        <taxon>Kitasatosporales</taxon>
        <taxon>Streptomycetaceae</taxon>
        <taxon>Streptomyces</taxon>
    </lineage>
</organism>
<dbReference type="Proteomes" id="UP001214441">
    <property type="component" value="Unassembled WGS sequence"/>
</dbReference>
<accession>A0ABT7A820</accession>
<dbReference type="PANTHER" id="PTHR46696:SF1">
    <property type="entry name" value="CYTOCHROME P450 YJIB-RELATED"/>
    <property type="match status" value="1"/>
</dbReference>
<keyword evidence="2" id="KW-0479">Metal-binding</keyword>
<gene>
    <name evidence="4" type="ORF">NMN56_037130</name>
</gene>
<keyword evidence="2" id="KW-0503">Monooxygenase</keyword>
<dbReference type="PRINTS" id="PR00385">
    <property type="entry name" value="P450"/>
</dbReference>
<dbReference type="Pfam" id="PF00067">
    <property type="entry name" value="p450"/>
    <property type="match status" value="1"/>
</dbReference>
<dbReference type="PROSITE" id="PS00086">
    <property type="entry name" value="CYTOCHROME_P450"/>
    <property type="match status" value="1"/>
</dbReference>
<evidence type="ECO:0000256" key="1">
    <source>
        <dbReference type="ARBA" id="ARBA00010617"/>
    </source>
</evidence>
<keyword evidence="2" id="KW-0560">Oxidoreductase</keyword>
<protein>
    <submittedName>
        <fullName evidence="4">Cytochrome P450</fullName>
    </submittedName>
</protein>
<dbReference type="RefSeq" id="WP_274047210.1">
    <property type="nucleotide sequence ID" value="NZ_JANCPR020000058.1"/>
</dbReference>
<sequence length="408" mass="44164">MTDTADVHLPAPPEDIPAYPQQRGCPYHPPAGYDRYTEDGPVSPVRLYNGRQVWAVSGHAEARQVLLDAVTFSSDRVHPHYPATAPRFESARKVRNFIGMDPPEHTVQRKMLLTSFTVKKVAALRPGIQSIVDGLIDAIEAKGPVVDLVPEFALPVPSIVICRLLGVPYSDHEFFEEQSRRVVTGSTSLQDSADAFAGLSSYLGELIRTKESDPGDGLLDTLIEEQVKPGRLTHRELVDIALLLLVAGHETTASAIALGLLTLLENPDQLAALRADATLLPTAVEELLRYTAIADGVARFATTDTELGGHRIRAGDGLIVVISTANRDERAFGDGAGFDPARGARHHISFGHGVHQCIGQNLARAEMEIALSTLLRRLPGLRLAVPADRLPVKEAGGVQGVWELPVTW</sequence>
<comment type="similarity">
    <text evidence="1 2">Belongs to the cytochrome P450 family.</text>
</comment>
<comment type="caution">
    <text evidence="4">The sequence shown here is derived from an EMBL/GenBank/DDBJ whole genome shotgun (WGS) entry which is preliminary data.</text>
</comment>